<dbReference type="EMBL" id="MN577569">
    <property type="protein sequence ID" value="QGT50495.1"/>
    <property type="molecule type" value="Genomic_DNA"/>
</dbReference>
<dbReference type="PANTHER" id="PTHR30283:SF4">
    <property type="entry name" value="PEROXIDE STRESS RESISTANCE PROTEIN YAAA"/>
    <property type="match status" value="1"/>
</dbReference>
<evidence type="ECO:0008006" key="2">
    <source>
        <dbReference type="Google" id="ProtNLM"/>
    </source>
</evidence>
<gene>
    <name evidence="1" type="ORF">Helico5904_1670</name>
</gene>
<name>A0A650F3K0_9HELI</name>
<dbReference type="InterPro" id="IPR005583">
    <property type="entry name" value="YaaA"/>
</dbReference>
<protein>
    <recommendedName>
        <fullName evidence="2">Peroxide stress protein YaaA</fullName>
    </recommendedName>
</protein>
<dbReference type="GO" id="GO:0005829">
    <property type="term" value="C:cytosol"/>
    <property type="evidence" value="ECO:0007669"/>
    <property type="project" value="TreeGrafter"/>
</dbReference>
<dbReference type="AlphaFoldDB" id="A0A650F3K0"/>
<evidence type="ECO:0000313" key="1">
    <source>
        <dbReference type="EMBL" id="QGT50495.1"/>
    </source>
</evidence>
<proteinExistence type="predicted"/>
<dbReference type="Pfam" id="PF03883">
    <property type="entry name" value="H2O2_YaaD"/>
    <property type="match status" value="1"/>
</dbReference>
<sequence>MDLKILFSPSEGKIYPSYQEKDKSSLFDLSFVSDKALKAYTTMLQNASEEKICAVLGSKKIDLEELSLLQNLYNAPRIESIRLYNGVAYKALGFEELDSKTKDYLYEHVYIFSNLFGVLRAKECVPYYNVHQGKGFGDFGLKKIYQDTKVLLDKEFAQGMVLDLRAEAYMKAYPICDKSASDYYQIVFLKNGKKVSHYAKWYRGVYLRTLAIHHISNLGELLALDIPHLSYRGEKITQNATILTYDVQE</sequence>
<dbReference type="GO" id="GO:0033194">
    <property type="term" value="P:response to hydroperoxide"/>
    <property type="evidence" value="ECO:0007669"/>
    <property type="project" value="TreeGrafter"/>
</dbReference>
<organism evidence="1">
    <name type="scientific">uncultured Helicobacter sp</name>
    <dbReference type="NCBI Taxonomy" id="175537"/>
    <lineage>
        <taxon>Bacteria</taxon>
        <taxon>Pseudomonadati</taxon>
        <taxon>Campylobacterota</taxon>
        <taxon>Epsilonproteobacteria</taxon>
        <taxon>Campylobacterales</taxon>
        <taxon>Helicobacteraceae</taxon>
        <taxon>Helicobacter</taxon>
        <taxon>environmental samples</taxon>
    </lineage>
</organism>
<reference evidence="1" key="1">
    <citation type="journal article" date="2020" name="J. ISSAAS">
        <title>Lactobacilli and other gastrointestinal microbiota of Peromyscus leucopus, reservoir host for agents of Lyme disease and other zoonoses in North America.</title>
        <authorList>
            <person name="Milovic A."/>
            <person name="Bassam K."/>
            <person name="Shao H."/>
            <person name="Chatzistamou I."/>
            <person name="Tufts D.M."/>
            <person name="Diuk-Wasser M."/>
            <person name="Barbour A.G."/>
        </authorList>
    </citation>
    <scope>NUCLEOTIDE SEQUENCE</scope>
    <source>
        <strain evidence="1">LL4</strain>
    </source>
</reference>
<dbReference type="PANTHER" id="PTHR30283">
    <property type="entry name" value="PEROXIDE STRESS RESPONSE PROTEIN YAAA"/>
    <property type="match status" value="1"/>
</dbReference>
<accession>A0A650F3K0</accession>